<sequence>MEGCRWTIREVADGFGISGGSTNTILTEDLGMQRVAAKFVPKLLSPGQQQLSLEVAQDVLDCASRDPEFLKTVITGSPGMAPCDFWLYPRLKTPLKGSRFDSCEDIIQNATTQLHAITKEAFQNCFQRLKERWAKCVESQGAYFEGG</sequence>
<name>A0A2J7QVD7_9NEOP</name>
<dbReference type="STRING" id="105785.A0A2J7QVD7"/>
<dbReference type="EMBL" id="NEVH01010477">
    <property type="protein sequence ID" value="PNF32543.1"/>
    <property type="molecule type" value="Genomic_DNA"/>
</dbReference>
<dbReference type="InterPro" id="IPR052709">
    <property type="entry name" value="Transposase-MT_Hybrid"/>
</dbReference>
<gene>
    <name evidence="1" type="ORF">B7P43_G02463</name>
</gene>
<dbReference type="InterPro" id="IPR036397">
    <property type="entry name" value="RNaseH_sf"/>
</dbReference>
<organism evidence="1 2">
    <name type="scientific">Cryptotermes secundus</name>
    <dbReference type="NCBI Taxonomy" id="105785"/>
    <lineage>
        <taxon>Eukaryota</taxon>
        <taxon>Metazoa</taxon>
        <taxon>Ecdysozoa</taxon>
        <taxon>Arthropoda</taxon>
        <taxon>Hexapoda</taxon>
        <taxon>Insecta</taxon>
        <taxon>Pterygota</taxon>
        <taxon>Neoptera</taxon>
        <taxon>Polyneoptera</taxon>
        <taxon>Dictyoptera</taxon>
        <taxon>Blattodea</taxon>
        <taxon>Blattoidea</taxon>
        <taxon>Termitoidae</taxon>
        <taxon>Kalotermitidae</taxon>
        <taxon>Cryptotermitinae</taxon>
        <taxon>Cryptotermes</taxon>
    </lineage>
</organism>
<dbReference type="Proteomes" id="UP000235965">
    <property type="component" value="Unassembled WGS sequence"/>
</dbReference>
<proteinExistence type="predicted"/>
<keyword evidence="2" id="KW-1185">Reference proteome</keyword>
<accession>A0A2J7QVD7</accession>
<dbReference type="PANTHER" id="PTHR46060:SF1">
    <property type="entry name" value="MARINER MOS1 TRANSPOSASE-LIKE PROTEIN"/>
    <property type="match status" value="1"/>
</dbReference>
<evidence type="ECO:0000313" key="1">
    <source>
        <dbReference type="EMBL" id="PNF32543.1"/>
    </source>
</evidence>
<dbReference type="AlphaFoldDB" id="A0A2J7QVD7"/>
<comment type="caution">
    <text evidence="1">The sequence shown here is derived from an EMBL/GenBank/DDBJ whole genome shotgun (WGS) entry which is preliminary data.</text>
</comment>
<dbReference type="InParanoid" id="A0A2J7QVD7"/>
<dbReference type="GO" id="GO:0003676">
    <property type="term" value="F:nucleic acid binding"/>
    <property type="evidence" value="ECO:0007669"/>
    <property type="project" value="InterPro"/>
</dbReference>
<reference evidence="1 2" key="1">
    <citation type="submission" date="2017-12" db="EMBL/GenBank/DDBJ databases">
        <title>Hemimetabolous genomes reveal molecular basis of termite eusociality.</title>
        <authorList>
            <person name="Harrison M.C."/>
            <person name="Jongepier E."/>
            <person name="Robertson H.M."/>
            <person name="Arning N."/>
            <person name="Bitard-Feildel T."/>
            <person name="Chao H."/>
            <person name="Childers C.P."/>
            <person name="Dinh H."/>
            <person name="Doddapaneni H."/>
            <person name="Dugan S."/>
            <person name="Gowin J."/>
            <person name="Greiner C."/>
            <person name="Han Y."/>
            <person name="Hu H."/>
            <person name="Hughes D.S.T."/>
            <person name="Huylmans A.-K."/>
            <person name="Kemena C."/>
            <person name="Kremer L.P.M."/>
            <person name="Lee S.L."/>
            <person name="Lopez-Ezquerra A."/>
            <person name="Mallet L."/>
            <person name="Monroy-Kuhn J.M."/>
            <person name="Moser A."/>
            <person name="Murali S.C."/>
            <person name="Muzny D.M."/>
            <person name="Otani S."/>
            <person name="Piulachs M.-D."/>
            <person name="Poelchau M."/>
            <person name="Qu J."/>
            <person name="Schaub F."/>
            <person name="Wada-Katsumata A."/>
            <person name="Worley K.C."/>
            <person name="Xie Q."/>
            <person name="Ylla G."/>
            <person name="Poulsen M."/>
            <person name="Gibbs R.A."/>
            <person name="Schal C."/>
            <person name="Richards S."/>
            <person name="Belles X."/>
            <person name="Korb J."/>
            <person name="Bornberg-Bauer E."/>
        </authorList>
    </citation>
    <scope>NUCLEOTIDE SEQUENCE [LARGE SCALE GENOMIC DNA]</scope>
    <source>
        <tissue evidence="1">Whole body</tissue>
    </source>
</reference>
<dbReference type="PANTHER" id="PTHR46060">
    <property type="entry name" value="MARINER MOS1 TRANSPOSASE-LIKE PROTEIN"/>
    <property type="match status" value="1"/>
</dbReference>
<dbReference type="Gene3D" id="3.30.420.10">
    <property type="entry name" value="Ribonuclease H-like superfamily/Ribonuclease H"/>
    <property type="match status" value="1"/>
</dbReference>
<evidence type="ECO:0000313" key="2">
    <source>
        <dbReference type="Proteomes" id="UP000235965"/>
    </source>
</evidence>
<protein>
    <submittedName>
        <fullName evidence="1">Uncharacterized protein</fullName>
    </submittedName>
</protein>